<dbReference type="AlphaFoldDB" id="A0AAV4SUK6"/>
<organism evidence="1 2">
    <name type="scientific">Caerostris extrusa</name>
    <name type="common">Bark spider</name>
    <name type="synonym">Caerostris bankana</name>
    <dbReference type="NCBI Taxonomy" id="172846"/>
    <lineage>
        <taxon>Eukaryota</taxon>
        <taxon>Metazoa</taxon>
        <taxon>Ecdysozoa</taxon>
        <taxon>Arthropoda</taxon>
        <taxon>Chelicerata</taxon>
        <taxon>Arachnida</taxon>
        <taxon>Araneae</taxon>
        <taxon>Araneomorphae</taxon>
        <taxon>Entelegynae</taxon>
        <taxon>Araneoidea</taxon>
        <taxon>Araneidae</taxon>
        <taxon>Caerostris</taxon>
    </lineage>
</organism>
<name>A0AAV4SUK6_CAEEX</name>
<accession>A0AAV4SUK6</accession>
<gene>
    <name evidence="1" type="ORF">CEXT_216041</name>
</gene>
<dbReference type="EMBL" id="BPLR01010074">
    <property type="protein sequence ID" value="GIY36684.1"/>
    <property type="molecule type" value="Genomic_DNA"/>
</dbReference>
<reference evidence="1 2" key="1">
    <citation type="submission" date="2021-06" db="EMBL/GenBank/DDBJ databases">
        <title>Caerostris extrusa draft genome.</title>
        <authorList>
            <person name="Kono N."/>
            <person name="Arakawa K."/>
        </authorList>
    </citation>
    <scope>NUCLEOTIDE SEQUENCE [LARGE SCALE GENOMIC DNA]</scope>
</reference>
<evidence type="ECO:0000313" key="2">
    <source>
        <dbReference type="Proteomes" id="UP001054945"/>
    </source>
</evidence>
<dbReference type="Proteomes" id="UP001054945">
    <property type="component" value="Unassembled WGS sequence"/>
</dbReference>
<sequence length="119" mass="12673">MRASKQATPREALKEKTVIMEARGRGGGKAVQGDTTVLESPFGGGSFLKRHGTKMGVVYQVLPACLSNDISSTCHWKKKSVEKRSHCGAGTAEAPSRSLAASGLPTELEQNFCFPPRAP</sequence>
<evidence type="ECO:0000313" key="1">
    <source>
        <dbReference type="EMBL" id="GIY36684.1"/>
    </source>
</evidence>
<keyword evidence="2" id="KW-1185">Reference proteome</keyword>
<comment type="caution">
    <text evidence="1">The sequence shown here is derived from an EMBL/GenBank/DDBJ whole genome shotgun (WGS) entry which is preliminary data.</text>
</comment>
<proteinExistence type="predicted"/>
<protein>
    <submittedName>
        <fullName evidence="1">Uncharacterized protein</fullName>
    </submittedName>
</protein>